<dbReference type="Pfam" id="PF21722">
    <property type="entry name" value="Gly_rich_2"/>
    <property type="match status" value="1"/>
</dbReference>
<organism evidence="2 3">
    <name type="scientific">Pseudomonas fungipugnans</name>
    <dbReference type="NCBI Taxonomy" id="3024217"/>
    <lineage>
        <taxon>Bacteria</taxon>
        <taxon>Pseudomonadati</taxon>
        <taxon>Pseudomonadota</taxon>
        <taxon>Gammaproteobacteria</taxon>
        <taxon>Pseudomonadales</taxon>
        <taxon>Pseudomonadaceae</taxon>
        <taxon>Pseudomonas</taxon>
    </lineage>
</organism>
<proteinExistence type="predicted"/>
<evidence type="ECO:0000313" key="2">
    <source>
        <dbReference type="EMBL" id="MDI2594165.1"/>
    </source>
</evidence>
<protein>
    <recommendedName>
        <fullName evidence="1">Glycine-rich domain-containing protein</fullName>
    </recommendedName>
</protein>
<feature type="domain" description="Glycine-rich" evidence="1">
    <location>
        <begin position="104"/>
        <end position="296"/>
    </location>
</feature>
<comment type="caution">
    <text evidence="2">The sequence shown here is derived from an EMBL/GenBank/DDBJ whole genome shotgun (WGS) entry which is preliminary data.</text>
</comment>
<keyword evidence="3" id="KW-1185">Reference proteome</keyword>
<dbReference type="RefSeq" id="WP_282316800.1">
    <property type="nucleotide sequence ID" value="NZ_JARBWL010000002.1"/>
</dbReference>
<evidence type="ECO:0000259" key="1">
    <source>
        <dbReference type="Pfam" id="PF21722"/>
    </source>
</evidence>
<gene>
    <name evidence="2" type="ORF">POF45_22425</name>
</gene>
<accession>A0ABT6QTU0</accession>
<name>A0ABT6QTU0_9PSED</name>
<dbReference type="InterPro" id="IPR049304">
    <property type="entry name" value="Gly_rich_dom"/>
</dbReference>
<dbReference type="EMBL" id="JARBWL010000002">
    <property type="protein sequence ID" value="MDI2594165.1"/>
    <property type="molecule type" value="Genomic_DNA"/>
</dbReference>
<reference evidence="2 3" key="1">
    <citation type="submission" date="2023-02" db="EMBL/GenBank/DDBJ databases">
        <title>Pseudomonas chrutzelriedensis sp. nov., a potently antifungal strain isolated from moss.</title>
        <authorList>
            <person name="Schnyder A."/>
            <person name="Kalawong R."/>
            <person name="Eberl L."/>
            <person name="Agnoli K."/>
        </authorList>
    </citation>
    <scope>NUCLEOTIDE SEQUENCE [LARGE SCALE GENOMIC DNA]</scope>
    <source>
        <strain evidence="2 3">681</strain>
    </source>
</reference>
<evidence type="ECO:0000313" key="3">
    <source>
        <dbReference type="Proteomes" id="UP001159100"/>
    </source>
</evidence>
<sequence>MDYPKSIPSVGLVNGGFVDENPLAGTPGSLIPATWGNGVTQEIVNVIKAAGLTPDEAKNDQLATAIGALVDFSKMKNTPTTLSGYGITDAMGRLLAVKQFETVGITVYRPNPRAKRIRVRLIGAGGSGGGCAPVAATYQSLGGGGGAGAYTEGLFDVTAEMLVGVPITLGAGGLPRNATGSMGGGASFGALMSAAGGFGGQNLIFLANISGFVQGGAGGQAVGGGNLANARGVPGGYAMSNTNWGLLSGAGGACPFDGGGPFTGVNGNGNAGIRGSGGSGACSNNASASYVSGAGGNAFCEIWEYE</sequence>
<dbReference type="Proteomes" id="UP001159100">
    <property type="component" value="Unassembled WGS sequence"/>
</dbReference>